<proteinExistence type="predicted"/>
<evidence type="ECO:0000313" key="1">
    <source>
        <dbReference type="EMBL" id="RCJ41205.1"/>
    </source>
</evidence>
<dbReference type="EMBL" id="LXQD01000023">
    <property type="protein sequence ID" value="RCJ41205.1"/>
    <property type="molecule type" value="Genomic_DNA"/>
</dbReference>
<protein>
    <submittedName>
        <fullName evidence="1">Uncharacterized protein</fullName>
    </submittedName>
</protein>
<name>A0A367RXF6_9NOSO</name>
<dbReference type="Proteomes" id="UP000252107">
    <property type="component" value="Unassembled WGS sequence"/>
</dbReference>
<organism evidence="1 2">
    <name type="scientific">Nostoc minutum NIES-26</name>
    <dbReference type="NCBI Taxonomy" id="1844469"/>
    <lineage>
        <taxon>Bacteria</taxon>
        <taxon>Bacillati</taxon>
        <taxon>Cyanobacteriota</taxon>
        <taxon>Cyanophyceae</taxon>
        <taxon>Nostocales</taxon>
        <taxon>Nostocaceae</taxon>
        <taxon>Nostoc</taxon>
    </lineage>
</organism>
<comment type="caution">
    <text evidence="1">The sequence shown here is derived from an EMBL/GenBank/DDBJ whole genome shotgun (WGS) entry which is preliminary data.</text>
</comment>
<gene>
    <name evidence="1" type="ORF">A6770_08990</name>
</gene>
<accession>A0A367RXF6</accession>
<evidence type="ECO:0000313" key="2">
    <source>
        <dbReference type="Proteomes" id="UP000252107"/>
    </source>
</evidence>
<dbReference type="AlphaFoldDB" id="A0A367RXF6"/>
<sequence>MVSVTLTAVVTAIASILWTKAQEKIGENIGDAVWTQSGKLIQKLRQRHQAASLTSAVEANEPQRLDYGQAVLELTAAAEQDPEIAQAVVEVEATVNNDQSETAKEIQKLADEIKSQPSVVNNFAKLAEEIKAEKGAMVAQQINIEQQTNTYN</sequence>
<keyword evidence="2" id="KW-1185">Reference proteome</keyword>
<reference evidence="1" key="1">
    <citation type="submission" date="2016-04" db="EMBL/GenBank/DDBJ databases">
        <authorList>
            <person name="Tabuchi Yagui T.R."/>
        </authorList>
    </citation>
    <scope>NUCLEOTIDE SEQUENCE [LARGE SCALE GENOMIC DNA]</scope>
    <source>
        <strain evidence="1">NIES-26</strain>
    </source>
</reference>